<dbReference type="EMBL" id="BOOJ01000028">
    <property type="protein sequence ID" value="GIH92616.1"/>
    <property type="molecule type" value="Genomic_DNA"/>
</dbReference>
<proteinExistence type="predicted"/>
<name>A0A8J3SHD9_9ACTN</name>
<protein>
    <submittedName>
        <fullName evidence="1">Uncharacterized protein</fullName>
    </submittedName>
</protein>
<sequence>MGVLHQPRVAMDGARVFVAAANAEVYWWLTDMVGRYFGEMYQLKLAETRLRLQQEDAAYSEAGVWRVRLQEMLRERPELTPVLSQMVAETTERMPR</sequence>
<gene>
    <name evidence="1" type="ORF">Psi01_32460</name>
</gene>
<evidence type="ECO:0000313" key="1">
    <source>
        <dbReference type="EMBL" id="GIH92616.1"/>
    </source>
</evidence>
<organism evidence="1 2">
    <name type="scientific">Planobispora siamensis</name>
    <dbReference type="NCBI Taxonomy" id="936338"/>
    <lineage>
        <taxon>Bacteria</taxon>
        <taxon>Bacillati</taxon>
        <taxon>Actinomycetota</taxon>
        <taxon>Actinomycetes</taxon>
        <taxon>Streptosporangiales</taxon>
        <taxon>Streptosporangiaceae</taxon>
        <taxon>Planobispora</taxon>
    </lineage>
</organism>
<reference evidence="1 2" key="1">
    <citation type="submission" date="2021-01" db="EMBL/GenBank/DDBJ databases">
        <title>Whole genome shotgun sequence of Planobispora siamensis NBRC 107568.</title>
        <authorList>
            <person name="Komaki H."/>
            <person name="Tamura T."/>
        </authorList>
    </citation>
    <scope>NUCLEOTIDE SEQUENCE [LARGE SCALE GENOMIC DNA]</scope>
    <source>
        <strain evidence="1 2">NBRC 107568</strain>
    </source>
</reference>
<evidence type="ECO:0000313" key="2">
    <source>
        <dbReference type="Proteomes" id="UP000619788"/>
    </source>
</evidence>
<dbReference type="AlphaFoldDB" id="A0A8J3SHD9"/>
<keyword evidence="2" id="KW-1185">Reference proteome</keyword>
<dbReference type="Proteomes" id="UP000619788">
    <property type="component" value="Unassembled WGS sequence"/>
</dbReference>
<accession>A0A8J3SHD9</accession>
<comment type="caution">
    <text evidence="1">The sequence shown here is derived from an EMBL/GenBank/DDBJ whole genome shotgun (WGS) entry which is preliminary data.</text>
</comment>
<dbReference type="RefSeq" id="WP_204064826.1">
    <property type="nucleotide sequence ID" value="NZ_BOOJ01000028.1"/>
</dbReference>